<accession>A0AAV4ASR2</accession>
<protein>
    <submittedName>
        <fullName evidence="1">Uncharacterized protein</fullName>
    </submittedName>
</protein>
<keyword evidence="2" id="KW-1185">Reference proteome</keyword>
<evidence type="ECO:0000313" key="1">
    <source>
        <dbReference type="EMBL" id="GFO10418.1"/>
    </source>
</evidence>
<gene>
    <name evidence="1" type="ORF">PoB_003692300</name>
</gene>
<dbReference type="AlphaFoldDB" id="A0AAV4ASR2"/>
<dbReference type="EMBL" id="BLXT01004163">
    <property type="protein sequence ID" value="GFO10418.1"/>
    <property type="molecule type" value="Genomic_DNA"/>
</dbReference>
<sequence length="87" mass="9720">MVTIEAIQRKADGALPPLISWTLATVQMARGPGWLIDITERKTALHASRLSRRPVQWEGQVIRDISEQQTVRVTQTYLPVLATVIAT</sequence>
<proteinExistence type="predicted"/>
<name>A0AAV4ASR2_9GAST</name>
<evidence type="ECO:0000313" key="2">
    <source>
        <dbReference type="Proteomes" id="UP000735302"/>
    </source>
</evidence>
<reference evidence="1 2" key="1">
    <citation type="journal article" date="2021" name="Elife">
        <title>Chloroplast acquisition without the gene transfer in kleptoplastic sea slugs, Plakobranchus ocellatus.</title>
        <authorList>
            <person name="Maeda T."/>
            <person name="Takahashi S."/>
            <person name="Yoshida T."/>
            <person name="Shimamura S."/>
            <person name="Takaki Y."/>
            <person name="Nagai Y."/>
            <person name="Toyoda A."/>
            <person name="Suzuki Y."/>
            <person name="Arimoto A."/>
            <person name="Ishii H."/>
            <person name="Satoh N."/>
            <person name="Nishiyama T."/>
            <person name="Hasebe M."/>
            <person name="Maruyama T."/>
            <person name="Minagawa J."/>
            <person name="Obokata J."/>
            <person name="Shigenobu S."/>
        </authorList>
    </citation>
    <scope>NUCLEOTIDE SEQUENCE [LARGE SCALE GENOMIC DNA]</scope>
</reference>
<organism evidence="1 2">
    <name type="scientific">Plakobranchus ocellatus</name>
    <dbReference type="NCBI Taxonomy" id="259542"/>
    <lineage>
        <taxon>Eukaryota</taxon>
        <taxon>Metazoa</taxon>
        <taxon>Spiralia</taxon>
        <taxon>Lophotrochozoa</taxon>
        <taxon>Mollusca</taxon>
        <taxon>Gastropoda</taxon>
        <taxon>Heterobranchia</taxon>
        <taxon>Euthyneura</taxon>
        <taxon>Panpulmonata</taxon>
        <taxon>Sacoglossa</taxon>
        <taxon>Placobranchoidea</taxon>
        <taxon>Plakobranchidae</taxon>
        <taxon>Plakobranchus</taxon>
    </lineage>
</organism>
<comment type="caution">
    <text evidence="1">The sequence shown here is derived from an EMBL/GenBank/DDBJ whole genome shotgun (WGS) entry which is preliminary data.</text>
</comment>
<dbReference type="Proteomes" id="UP000735302">
    <property type="component" value="Unassembled WGS sequence"/>
</dbReference>